<dbReference type="Gene3D" id="3.10.580.10">
    <property type="entry name" value="CBS-domain"/>
    <property type="match status" value="1"/>
</dbReference>
<dbReference type="Pfam" id="PF00571">
    <property type="entry name" value="CBS"/>
    <property type="match status" value="2"/>
</dbReference>
<name>A0A3B1D7X7_9ZZZZ</name>
<evidence type="ECO:0000256" key="1">
    <source>
        <dbReference type="ARBA" id="ARBA00023122"/>
    </source>
</evidence>
<accession>A0A3B1D7X7</accession>
<dbReference type="PANTHER" id="PTHR43080">
    <property type="entry name" value="CBS DOMAIN-CONTAINING PROTEIN CBSX3, MITOCHONDRIAL"/>
    <property type="match status" value="1"/>
</dbReference>
<evidence type="ECO:0000259" key="3">
    <source>
        <dbReference type="PROSITE" id="PS51371"/>
    </source>
</evidence>
<dbReference type="PROSITE" id="PS51082">
    <property type="entry name" value="WH2"/>
    <property type="match status" value="1"/>
</dbReference>
<feature type="domain" description="CBS" evidence="3">
    <location>
        <begin position="87"/>
        <end position="145"/>
    </location>
</feature>
<dbReference type="GO" id="GO:0003779">
    <property type="term" value="F:actin binding"/>
    <property type="evidence" value="ECO:0007669"/>
    <property type="project" value="InterPro"/>
</dbReference>
<proteinExistence type="predicted"/>
<feature type="domain" description="WH2" evidence="2">
    <location>
        <begin position="64"/>
        <end position="81"/>
    </location>
</feature>
<evidence type="ECO:0000259" key="2">
    <source>
        <dbReference type="PROSITE" id="PS51082"/>
    </source>
</evidence>
<keyword evidence="1" id="KW-0129">CBS domain</keyword>
<dbReference type="PROSITE" id="PS51371">
    <property type="entry name" value="CBS"/>
    <property type="match status" value="2"/>
</dbReference>
<gene>
    <name evidence="4" type="ORF">MNBD_NITROSPIRAE01-1882</name>
</gene>
<dbReference type="InterPro" id="IPR051257">
    <property type="entry name" value="Diverse_CBS-Domain"/>
</dbReference>
<dbReference type="SUPFAM" id="SSF54631">
    <property type="entry name" value="CBS-domain pair"/>
    <property type="match status" value="1"/>
</dbReference>
<sequence length="148" mass="16442">MRLIDLFIKGKSISEMTASYMMERNVVCCNKEVNCHDLSDILYKRGFGSIPIVDDENILIGLVSEYDLLDAIKKGMHLRKTPAFEVMTEEVVSVREDTPMAEVIKILQANHFIRVPVVDATGKLIGIVARGDILGAYYESNFGALSSA</sequence>
<evidence type="ECO:0008006" key="5">
    <source>
        <dbReference type="Google" id="ProtNLM"/>
    </source>
</evidence>
<dbReference type="InterPro" id="IPR000644">
    <property type="entry name" value="CBS_dom"/>
</dbReference>
<reference evidence="4" key="1">
    <citation type="submission" date="2018-06" db="EMBL/GenBank/DDBJ databases">
        <authorList>
            <person name="Zhirakovskaya E."/>
        </authorList>
    </citation>
    <scope>NUCLEOTIDE SEQUENCE</scope>
</reference>
<dbReference type="PANTHER" id="PTHR43080:SF2">
    <property type="entry name" value="CBS DOMAIN-CONTAINING PROTEIN"/>
    <property type="match status" value="1"/>
</dbReference>
<protein>
    <recommendedName>
        <fullName evidence="5">CBS domain protein</fullName>
    </recommendedName>
</protein>
<dbReference type="SMART" id="SM00116">
    <property type="entry name" value="CBS"/>
    <property type="match status" value="2"/>
</dbReference>
<dbReference type="EMBL" id="UOGF01000081">
    <property type="protein sequence ID" value="VAX32068.1"/>
    <property type="molecule type" value="Genomic_DNA"/>
</dbReference>
<organism evidence="4">
    <name type="scientific">hydrothermal vent metagenome</name>
    <dbReference type="NCBI Taxonomy" id="652676"/>
    <lineage>
        <taxon>unclassified sequences</taxon>
        <taxon>metagenomes</taxon>
        <taxon>ecological metagenomes</taxon>
    </lineage>
</organism>
<dbReference type="InterPro" id="IPR003124">
    <property type="entry name" value="WH2_dom"/>
</dbReference>
<dbReference type="InterPro" id="IPR046342">
    <property type="entry name" value="CBS_dom_sf"/>
</dbReference>
<feature type="domain" description="CBS" evidence="3">
    <location>
        <begin position="22"/>
        <end position="81"/>
    </location>
</feature>
<dbReference type="AlphaFoldDB" id="A0A3B1D7X7"/>
<evidence type="ECO:0000313" key="4">
    <source>
        <dbReference type="EMBL" id="VAX32068.1"/>
    </source>
</evidence>